<keyword evidence="2" id="KW-1185">Reference proteome</keyword>
<dbReference type="PATRIC" id="fig|67855.3.peg.2519"/>
<dbReference type="AlphaFoldDB" id="A0A0J5P2R2"/>
<gene>
    <name evidence="1" type="ORF">RO21_11160</name>
</gene>
<dbReference type="RefSeq" id="WP_047977859.1">
    <property type="nucleotide sequence ID" value="NZ_JWIZ01000090.1"/>
</dbReference>
<dbReference type="Proteomes" id="UP000036270">
    <property type="component" value="Unassembled WGS sequence"/>
</dbReference>
<accession>A0A0J5P2R2</accession>
<dbReference type="EMBL" id="JWIZ01000090">
    <property type="protein sequence ID" value="KMK50546.1"/>
    <property type="molecule type" value="Genomic_DNA"/>
</dbReference>
<evidence type="ECO:0000313" key="2">
    <source>
        <dbReference type="Proteomes" id="UP000036270"/>
    </source>
</evidence>
<organism evidence="1 2">
    <name type="scientific">Muribacter muris</name>
    <dbReference type="NCBI Taxonomy" id="67855"/>
    <lineage>
        <taxon>Bacteria</taxon>
        <taxon>Pseudomonadati</taxon>
        <taxon>Pseudomonadota</taxon>
        <taxon>Gammaproteobacteria</taxon>
        <taxon>Pasteurellales</taxon>
        <taxon>Pasteurellaceae</taxon>
        <taxon>Muribacter</taxon>
    </lineage>
</organism>
<proteinExistence type="predicted"/>
<protein>
    <submittedName>
        <fullName evidence="1">Uncharacterized protein</fullName>
    </submittedName>
</protein>
<evidence type="ECO:0000313" key="1">
    <source>
        <dbReference type="EMBL" id="KMK50546.1"/>
    </source>
</evidence>
<comment type="caution">
    <text evidence="1">The sequence shown here is derived from an EMBL/GenBank/DDBJ whole genome shotgun (WGS) entry which is preliminary data.</text>
</comment>
<reference evidence="1 2" key="1">
    <citation type="submission" date="2014-12" db="EMBL/GenBank/DDBJ databases">
        <title>Reclassification of Actinobacillus muris as Muribacter muris.</title>
        <authorList>
            <person name="Christensen H."/>
            <person name="Nicklas W."/>
            <person name="Bisgaard M."/>
        </authorList>
    </citation>
    <scope>NUCLEOTIDE SEQUENCE [LARGE SCALE GENOMIC DNA]</scope>
    <source>
        <strain evidence="1 2">Ackerman80-443D</strain>
    </source>
</reference>
<name>A0A0J5P2R2_9PAST</name>
<sequence>MQQINALNPQFQSKDLLIDLDMAQRLKKTGIPEAALLDYIQHAYQFAFEHNINLRQPHLIPDVEDEHAFIYILRDNNLTSEQRIQYDLKLAAHMLAYIKAHNNDYPYENVMFFIGRYKDKV</sequence>